<dbReference type="EMBL" id="CAJNOG010000129">
    <property type="protein sequence ID" value="CAF0984220.1"/>
    <property type="molecule type" value="Genomic_DNA"/>
</dbReference>
<evidence type="ECO:0000313" key="4">
    <source>
        <dbReference type="EMBL" id="CAF0984220.1"/>
    </source>
</evidence>
<feature type="domain" description="SecA family profile" evidence="3">
    <location>
        <begin position="2324"/>
        <end position="2923"/>
    </location>
</feature>
<dbReference type="Gene3D" id="3.40.50.410">
    <property type="entry name" value="von Willebrand factor, type A domain"/>
    <property type="match status" value="1"/>
</dbReference>
<comment type="caution">
    <text evidence="5">The sequence shown here is derived from an EMBL/GenBank/DDBJ whole genome shotgun (WGS) entry which is preliminary data.</text>
</comment>
<dbReference type="GO" id="GO:0017038">
    <property type="term" value="P:protein import"/>
    <property type="evidence" value="ECO:0007669"/>
    <property type="project" value="InterPro"/>
</dbReference>
<dbReference type="InterPro" id="IPR027417">
    <property type="entry name" value="P-loop_NTPase"/>
</dbReference>
<dbReference type="GO" id="GO:0006886">
    <property type="term" value="P:intracellular protein transport"/>
    <property type="evidence" value="ECO:0007669"/>
    <property type="project" value="InterPro"/>
</dbReference>
<evidence type="ECO:0000256" key="1">
    <source>
        <dbReference type="ARBA" id="ARBA00022927"/>
    </source>
</evidence>
<accession>A0A819BUU9</accession>
<evidence type="ECO:0000313" key="6">
    <source>
        <dbReference type="Proteomes" id="UP000663844"/>
    </source>
</evidence>
<keyword evidence="1" id="KW-0653">Protein transport</keyword>
<dbReference type="InterPro" id="IPR036465">
    <property type="entry name" value="vWFA_dom_sf"/>
</dbReference>
<dbReference type="GO" id="GO:0005524">
    <property type="term" value="F:ATP binding"/>
    <property type="evidence" value="ECO:0007669"/>
    <property type="project" value="InterPro"/>
</dbReference>
<keyword evidence="1" id="KW-0813">Transport</keyword>
<dbReference type="InterPro" id="IPR000185">
    <property type="entry name" value="SecA"/>
</dbReference>
<evidence type="ECO:0000256" key="2">
    <source>
        <dbReference type="ARBA" id="ARBA00023010"/>
    </source>
</evidence>
<organism evidence="5 6">
    <name type="scientific">Adineta steineri</name>
    <dbReference type="NCBI Taxonomy" id="433720"/>
    <lineage>
        <taxon>Eukaryota</taxon>
        <taxon>Metazoa</taxon>
        <taxon>Spiralia</taxon>
        <taxon>Gnathifera</taxon>
        <taxon>Rotifera</taxon>
        <taxon>Eurotatoria</taxon>
        <taxon>Bdelloidea</taxon>
        <taxon>Adinetida</taxon>
        <taxon>Adinetidae</taxon>
        <taxon>Adineta</taxon>
    </lineage>
</organism>
<dbReference type="Pfam" id="PF07517">
    <property type="entry name" value="SecA_DEAD"/>
    <property type="match status" value="1"/>
</dbReference>
<gene>
    <name evidence="4" type="ORF">JYZ213_LOCUS15095</name>
    <name evidence="5" type="ORF">OXD698_LOCUS18060</name>
</gene>
<dbReference type="PANTHER" id="PTHR30612:SF0">
    <property type="entry name" value="CHLOROPLAST PROTEIN-TRANSPORTING ATPASE"/>
    <property type="match status" value="1"/>
</dbReference>
<keyword evidence="2" id="KW-0811">Translocation</keyword>
<dbReference type="InterPro" id="IPR014018">
    <property type="entry name" value="SecA_motor_DEAD"/>
</dbReference>
<dbReference type="PANTHER" id="PTHR30612">
    <property type="entry name" value="SECA INNER MEMBRANE COMPONENT OF SEC PROTEIN SECRETION SYSTEM"/>
    <property type="match status" value="1"/>
</dbReference>
<proteinExistence type="predicted"/>
<name>A0A819BUU9_9BILA</name>
<evidence type="ECO:0000313" key="5">
    <source>
        <dbReference type="EMBL" id="CAF3797613.1"/>
    </source>
</evidence>
<dbReference type="EMBL" id="CAJOAZ010001311">
    <property type="protein sequence ID" value="CAF3797613.1"/>
    <property type="molecule type" value="Genomic_DNA"/>
</dbReference>
<dbReference type="InterPro" id="IPR011115">
    <property type="entry name" value="SecA_DEAD"/>
</dbReference>
<dbReference type="Gene3D" id="3.40.50.300">
    <property type="entry name" value="P-loop containing nucleotide triphosphate hydrolases"/>
    <property type="match status" value="3"/>
</dbReference>
<sequence length="3219" mass="372217">MEYSEDTEHIPYNYNNIQELLKVELEKSAGRFSKPVYVLPNIDDNVEYHLEQELINDSKCKTGSRIIIIPYHLENYHWIGILIQFQADNQIIRAEYIDPVDGSTFVPDILQKQIAKVYPSAVLQTKDLSKHNDRKHSARLTIENLLAAVENDQHPEMHQPYVDISDGNETSTYSTEPKSLNCQHSENTISKEGNDYRLVDIEQQLKNGLEKRKNPEVNLIPQKIQKIEILIEENGDEERIDDVEKKEKDLRELLDLQKNSRSISSISNKDNESNMNRTDKQDLVSSINVIPYEQNKRLSLLKELREDSALMPSCAEKTILELLEHFEQKLLGNSSYSQEHNSVIEMLSKLNDQIKKQSLLTKEVQTSLQSLNIAVKGDNRSSSVDILYELKKKITPLNIQDIKRLVSKAKKGAELIRDKDIILLVGETGSGKSTTVQFLAGSEMKEVQVETEPGKFLDHITPIGPIRNPGLNNVTSSPFHRSETRYITPVTIQLKDILGSHETGVITLCDAPGFSDTSGVEVDIANSVGVIEALKGTKSVKILALSSYQSLGDRGEGIQKLAHILINMIRKIEDRLDAIIYAFTKYPERKNINAILTDIKKQKVDKDRRLRSDTAFVTVLSDMIEKTQENTYKIDPIYGDRKILIKTLKRTRGIQYPKEVFQFSMSTETQTSIVNHVKKDDSSIRCAMNDKNNELVIYYLNDLKTLYDLTKQSSVRAAYESSKRWISDRINAYYTKIKRKFNGALASQKQLREDDIREYKAAVEYLQQCQILKEHLESSLLSPETLMQNIISKLHERSRALNEQDLYNPSVGIYLNNLRMLGNSFRELEIYYHNSCKEFYNRFCLLEQSARELILTNNFKQIAEIILGIYKSSHALKDHLDEKVEETYYNIVKSLLQYLNSFSERPDSILQKTRLTNDDIETLRSYIEILRSAKNCSQLQDCIFTYINTLQTKVTVANQYSQNCASEKIFTDLNQIYNNFIMKIWKYFDEINVRIEELFKGDRDHALEDIQKLVDDMNTIRKIPELEAKTAESYYHTVEKMRSYIQKLQIKAEQLLFNIDHQAGTVSYRDLAQSLLRLKDAEWINHLSSGTYDTSTNHIKEKLVQHACQLEDRLMNIDFSLKCPDNISIAVESVEKFKSMRDLERSVPELEKHRQNVSQRFLQCIQTTFDCMQNTFNLQDEDVYLIKQELRNLEEIKQECNYLHPARIFLRKHNYSDIIMLNDEIEELKTSQNDARQVVETENSYANKLQWNTKQSEELNITLSRLESMKKEHDSLVATRNSISSEEISFLRKKGFNSYELLDENIQEKTRIIGEREKNKQPYHFSDRLDAFTANNALAYLSQCEKVSHHFVKESAADTHEILRKYLSEYGNFLNQEISKKFTYIISIDTEGGRFQHSQDLEMRLQQLSSLSKFPHAFECIDGLEKVEHWQRKFLEYHRFLDDKLKACEDNKRHRESSGATDGLYVPPRKISRTAVENQQSSTIENIEELSSLEPKILSSFLYRELNDYLTIAHALSCVDRFYICVFAGNGFGTLYRQYQGKRCNESRIAYKTILEYISKGDYANTDIELSDIDDNPLNPRDKAQIEHDLGSSLNKLINNTKSIATWLDGKIEREEDNRSQIKEIKENVDKIRIALNKHRIMNLLDGRTRDDLQNFDKEINEILSRIILRGLRSIETFIDADSFPEAEQGIENLSRIHRELADYCISQSINEKCEELRERINLIVKEILGKNDFIDVNSYSVNPPKNLLIKLKMVASHGSARFIQVYHSVLGKVQHSFNLAINEVRNAPLHERCIKIRSLNYALYFLPEDLQIHFNLQIGELSKLIAEEDKAHKQQLETLLTNMDDDEHSITKIGSLAESYKKQDLNDLFNQLREQILKKLYIHQTNVQTCLDKQDIQFAVSIVKIIFQYKKSLGTYIPEVREIYNSVQILTTKGFLYCCETLVNISSTEQTQFIEKAFSDIVVYLKFSDTFNNRDEEFFQENELKDAEDAFQRMSQYLYENFRNFQSALEEMNIIKLYRVMLISKKWDKLLQNIRQCPLKHNLVKKLLEEMTRILLHTDMICELEKMVTQLKNQLNVELISDETTKFEVKREEFFNELMRIIEKLREINLTFKDILSSTLYANKLEDLKKKVKMIGEQLLAKASRRELSSKDTDDFRTYYNHLLSFEKFVRIPEIKSIRLVLEQSEEKILEKVRNLRDEIIESCSDVVKVCKMLIKMKFFAENLSMFDTNINTEIDETLKFYKEEKGNLGMASLTLELEKSDVGSRIISEHSCFSGEDCRIRREKMQKQDNLEYVLNELTGDDISKEVLSSRYKNFKEKYDKLVFSNLNFFNQNTNKEPDVGVLVAQIKHLVGTITHTSSSVTWNHSFRDEIPDLLAHIFAVWTLQNTKHYNTMRGIEAAQSYLLMPHVGQVIAIFRLLGIGYENYKKIRGRKIPFTRKISDDLINNLVQVGTGEGKSVVMAITACVFALTGVDVNCSCYSEVLSARDKNDFASVFRALGIEERIEYGTFNKLCEQLLNEQCNVREKVRDMIATNKNTLSETDTSVRKRPKVLLIDEVDVFLSDKYYGGMYIPSVYMKDPSIKELLDNIWQDKSLKTLNCVKALPVYRACESKYSNWIFLFDEAIKDMLAALKSFQSSTYIVQNDKIVYVEGESIVDNVVRGYDTIWAYYREEERGNISQSSLNDNVGIILNCGTFSYAEMPYDFEYIAGVTGTLQTLAKAEKDILEKVYKVHKMTYIPSVFGSSNRTYNSRTDVLAVKDSEYFMEMRGEIDTVCHASRAILVFFESEEKLMTFYNSSELSSIKHDVQIITEKVSVKERELCIKRAATVGKVTLLTRTFGRGTDFICRNQQLLLNGGIHVLQTFFSEELSEEYQITGRGARQGDRGSYRMILLDKDLEWVLGACWKEEIPKIVGTTLYQTLNEARNARYESKCGAKKLAIKQCKNEHNASKDFMSALLEGRVEIVKIFLLEHNQGANVLANISRTVLLMDATGSMSNLLSLAKDTVCTMFERASTVLMEKNIPSDAFQMQFVIYRNYNSKEERILQVSSWETKPNNLRAFMNGIGPEGGHGEEAIEIGLWRAAKESESEDSISQVILIGDAPANSEEDVHTKRSLLGEAYWKTTIFTEPTYYEVELQKLKNKNIPVHAFYLHDFAKENFQKIANETGGRCEQLDIHSSSGAELLTNFVTKEVLRKAAGSQGDEVIELYRKKYERTFTS</sequence>
<dbReference type="GO" id="GO:0006605">
    <property type="term" value="P:protein targeting"/>
    <property type="evidence" value="ECO:0007669"/>
    <property type="project" value="InterPro"/>
</dbReference>
<evidence type="ECO:0000259" key="3">
    <source>
        <dbReference type="PROSITE" id="PS51196"/>
    </source>
</evidence>
<dbReference type="SUPFAM" id="SSF53300">
    <property type="entry name" value="vWA-like"/>
    <property type="match status" value="1"/>
</dbReference>
<dbReference type="GO" id="GO:0016020">
    <property type="term" value="C:membrane"/>
    <property type="evidence" value="ECO:0007669"/>
    <property type="project" value="InterPro"/>
</dbReference>
<dbReference type="Proteomes" id="UP000663845">
    <property type="component" value="Unassembled WGS sequence"/>
</dbReference>
<reference evidence="5" key="1">
    <citation type="submission" date="2021-02" db="EMBL/GenBank/DDBJ databases">
        <authorList>
            <person name="Nowell W R."/>
        </authorList>
    </citation>
    <scope>NUCLEOTIDE SEQUENCE</scope>
</reference>
<dbReference type="PROSITE" id="PS51196">
    <property type="entry name" value="SECA_MOTOR_DEAD"/>
    <property type="match status" value="1"/>
</dbReference>
<dbReference type="SUPFAM" id="SSF52540">
    <property type="entry name" value="P-loop containing nucleoside triphosphate hydrolases"/>
    <property type="match status" value="4"/>
</dbReference>
<dbReference type="Proteomes" id="UP000663844">
    <property type="component" value="Unassembled WGS sequence"/>
</dbReference>
<protein>
    <recommendedName>
        <fullName evidence="3">SecA family profile domain-containing protein</fullName>
    </recommendedName>
</protein>